<proteinExistence type="predicted"/>
<sequence>MTTDIARPSTATHIRTISRHLAHRCAVSEVFVTSLHANTEDSYTVGAQLPRMHAYYGDHVGAAAVQYDPLLVMEAARQAAIALTHEYFGVPGDMAFVVRTFNGSGADTAAWRIGPTPADLVMTVQITRRHQHHGRVHGVDMVLDIACADTPMMTVDGSFTWITPHQWEQLRDSARTGLGLGGFDGTTVSGERADPATVGRESRRNVVIGPLQPHSEGGTAALVADTGHPALFDHPLDHAPGSLLIEAARQTATALLGPNPPQLLCVASTFEKFVELDHPAACIAEIVQTDPVVIRCDIHQGDTTAARIDLEFAEVPEQ</sequence>
<evidence type="ECO:0000313" key="3">
    <source>
        <dbReference type="EMBL" id="KZM72040.1"/>
    </source>
</evidence>
<dbReference type="AlphaFoldDB" id="A0A164L592"/>
<dbReference type="STRING" id="455432.AWN90_38085"/>
<feature type="domain" description="A-factor biosynthesis hotdog" evidence="2">
    <location>
        <begin position="198"/>
        <end position="309"/>
    </location>
</feature>
<keyword evidence="4" id="KW-1185">Reference proteome</keyword>
<organism evidence="3 4">
    <name type="scientific">Nocardia terpenica</name>
    <dbReference type="NCBI Taxonomy" id="455432"/>
    <lineage>
        <taxon>Bacteria</taxon>
        <taxon>Bacillati</taxon>
        <taxon>Actinomycetota</taxon>
        <taxon>Actinomycetes</taxon>
        <taxon>Mycobacteriales</taxon>
        <taxon>Nocardiaceae</taxon>
        <taxon>Nocardia</taxon>
    </lineage>
</organism>
<dbReference type="InterPro" id="IPR005509">
    <property type="entry name" value="AfsA_hotdog_dom"/>
</dbReference>
<name>A0A164L592_9NOCA</name>
<feature type="region of interest" description="Disordered" evidence="1">
    <location>
        <begin position="181"/>
        <end position="200"/>
    </location>
</feature>
<evidence type="ECO:0000256" key="1">
    <source>
        <dbReference type="SAM" id="MobiDB-lite"/>
    </source>
</evidence>
<dbReference type="Pfam" id="PF03756">
    <property type="entry name" value="AfsA"/>
    <property type="match status" value="2"/>
</dbReference>
<dbReference type="GO" id="GO:0016740">
    <property type="term" value="F:transferase activity"/>
    <property type="evidence" value="ECO:0007669"/>
    <property type="project" value="InterPro"/>
</dbReference>
<evidence type="ECO:0000259" key="2">
    <source>
        <dbReference type="Pfam" id="PF03756"/>
    </source>
</evidence>
<dbReference type="NCBIfam" id="NF041195">
    <property type="entry name" value="ScbA_BarX_GamBu"/>
    <property type="match status" value="1"/>
</dbReference>
<dbReference type="OrthoDB" id="7838374at2"/>
<reference evidence="3 4" key="1">
    <citation type="submission" date="2016-04" db="EMBL/GenBank/DDBJ databases">
        <authorList>
            <person name="Evans L.H."/>
            <person name="Alamgir A."/>
            <person name="Owens N."/>
            <person name="Weber N.D."/>
            <person name="Virtaneva K."/>
            <person name="Barbian K."/>
            <person name="Babar A."/>
            <person name="Rosenke K."/>
        </authorList>
    </citation>
    <scope>NUCLEOTIDE SEQUENCE [LARGE SCALE GENOMIC DNA]</scope>
    <source>
        <strain evidence="3 4">IFM 0406</strain>
    </source>
</reference>
<comment type="caution">
    <text evidence="3">The sequence shown here is derived from an EMBL/GenBank/DDBJ whole genome shotgun (WGS) entry which is preliminary data.</text>
</comment>
<feature type="domain" description="A-factor biosynthesis hotdog" evidence="2">
    <location>
        <begin position="23"/>
        <end position="141"/>
    </location>
</feature>
<dbReference type="EMBL" id="LWGR01000010">
    <property type="protein sequence ID" value="KZM72040.1"/>
    <property type="molecule type" value="Genomic_DNA"/>
</dbReference>
<gene>
    <name evidence="3" type="ORF">AWN90_38085</name>
</gene>
<evidence type="ECO:0000313" key="4">
    <source>
        <dbReference type="Proteomes" id="UP000076512"/>
    </source>
</evidence>
<dbReference type="Proteomes" id="UP000076512">
    <property type="component" value="Unassembled WGS sequence"/>
</dbReference>
<accession>A0A164L592</accession>
<dbReference type="RefSeq" id="WP_067593308.1">
    <property type="nucleotide sequence ID" value="NZ_JABMCZ010000001.1"/>
</dbReference>
<protein>
    <submittedName>
        <fullName evidence="3">Gamma-butyrolactone biosynthesis protein</fullName>
    </submittedName>
</protein>
<dbReference type="InterPro" id="IPR047757">
    <property type="entry name" value="AfsA-like"/>
</dbReference>